<proteinExistence type="inferred from homology"/>
<evidence type="ECO:0000256" key="8">
    <source>
        <dbReference type="ARBA" id="ARBA00022989"/>
    </source>
</evidence>
<dbReference type="EC" id="4.2.1.134" evidence="4"/>
<keyword evidence="9" id="KW-0443">Lipid metabolism</keyword>
<evidence type="ECO:0000256" key="11">
    <source>
        <dbReference type="ARBA" id="ARBA00023160"/>
    </source>
</evidence>
<comment type="similarity">
    <text evidence="3">Belongs to the very long-chain fatty acids dehydratase HACD family.</text>
</comment>
<evidence type="ECO:0000313" key="14">
    <source>
        <dbReference type="EMBL" id="CDW83743.1"/>
    </source>
</evidence>
<dbReference type="UniPathway" id="UPA00094"/>
<evidence type="ECO:0000256" key="9">
    <source>
        <dbReference type="ARBA" id="ARBA00023098"/>
    </source>
</evidence>
<evidence type="ECO:0000256" key="3">
    <source>
        <dbReference type="ARBA" id="ARBA00007811"/>
    </source>
</evidence>
<evidence type="ECO:0000256" key="7">
    <source>
        <dbReference type="ARBA" id="ARBA00022832"/>
    </source>
</evidence>
<dbReference type="InParanoid" id="A0A078AS75"/>
<reference evidence="14 15" key="1">
    <citation type="submission" date="2014-06" db="EMBL/GenBank/DDBJ databases">
        <authorList>
            <person name="Swart Estienne"/>
        </authorList>
    </citation>
    <scope>NUCLEOTIDE SEQUENCE [LARGE SCALE GENOMIC DNA]</scope>
    <source>
        <strain evidence="14 15">130c</strain>
    </source>
</reference>
<evidence type="ECO:0000256" key="5">
    <source>
        <dbReference type="ARBA" id="ARBA00022516"/>
    </source>
</evidence>
<protein>
    <recommendedName>
        <fullName evidence="4">very-long-chain (3R)-3-hydroxyacyl-CoA dehydratase</fullName>
        <ecNumber evidence="4">4.2.1.134</ecNumber>
    </recommendedName>
</protein>
<evidence type="ECO:0000313" key="15">
    <source>
        <dbReference type="Proteomes" id="UP000039865"/>
    </source>
</evidence>
<feature type="transmembrane region" description="Helical" evidence="13">
    <location>
        <begin position="171"/>
        <end position="193"/>
    </location>
</feature>
<keyword evidence="7" id="KW-0276">Fatty acid metabolism</keyword>
<evidence type="ECO:0000256" key="4">
    <source>
        <dbReference type="ARBA" id="ARBA00013122"/>
    </source>
</evidence>
<evidence type="ECO:0000256" key="6">
    <source>
        <dbReference type="ARBA" id="ARBA00022692"/>
    </source>
</evidence>
<dbReference type="AlphaFoldDB" id="A0A078AS75"/>
<dbReference type="PANTHER" id="PTHR11035:SF35">
    <property type="entry name" value="VERY-LONG-CHAIN (3R)-3-HYDROXYACYL-COA DEHYDRATASE"/>
    <property type="match status" value="1"/>
</dbReference>
<keyword evidence="6 13" id="KW-0812">Transmembrane</keyword>
<evidence type="ECO:0000256" key="1">
    <source>
        <dbReference type="ARBA" id="ARBA00004141"/>
    </source>
</evidence>
<dbReference type="GO" id="GO:0042761">
    <property type="term" value="P:very long-chain fatty acid biosynthetic process"/>
    <property type="evidence" value="ECO:0007669"/>
    <property type="project" value="TreeGrafter"/>
</dbReference>
<dbReference type="InterPro" id="IPR007482">
    <property type="entry name" value="Tyr_Pase-like_PTPLA"/>
</dbReference>
<keyword evidence="15" id="KW-1185">Reference proteome</keyword>
<dbReference type="GO" id="GO:0030148">
    <property type="term" value="P:sphingolipid biosynthetic process"/>
    <property type="evidence" value="ECO:0007669"/>
    <property type="project" value="TreeGrafter"/>
</dbReference>
<sequence>MLNIFNSVFILYRLYADAPNNDIWSFRFPLHDHNNLQKTFRIAELAPFLEIIHHFTGIYKLKAHIFVNMLIHAWIWFGVIEFNLQNEYVIYWVIVRSLSKVIRHFYNAYLAMDLKYEIYLIDYLRMSSYYIIYVIEYFLSLILVIQTLPVIKDGQMMTQRMPNFFNFDFDYQLVYFFYICASIPYFINTFVYLHRKRKQQLYQAKIRAKLH</sequence>
<dbReference type="EMBL" id="CCKQ01012136">
    <property type="protein sequence ID" value="CDW83743.1"/>
    <property type="molecule type" value="Genomic_DNA"/>
</dbReference>
<dbReference type="GO" id="GO:0030497">
    <property type="term" value="P:fatty acid elongation"/>
    <property type="evidence" value="ECO:0007669"/>
    <property type="project" value="TreeGrafter"/>
</dbReference>
<keyword evidence="10 13" id="KW-0472">Membrane</keyword>
<comment type="pathway">
    <text evidence="2">Lipid metabolism; fatty acid biosynthesis.</text>
</comment>
<name>A0A078AS75_STYLE</name>
<dbReference type="PANTHER" id="PTHR11035">
    <property type="entry name" value="VERY-LONG-CHAIN (3R)-3-HYDROXYACYL-COA DEHYDRATASE"/>
    <property type="match status" value="1"/>
</dbReference>
<evidence type="ECO:0000256" key="2">
    <source>
        <dbReference type="ARBA" id="ARBA00005194"/>
    </source>
</evidence>
<organism evidence="14 15">
    <name type="scientific">Stylonychia lemnae</name>
    <name type="common">Ciliate</name>
    <dbReference type="NCBI Taxonomy" id="5949"/>
    <lineage>
        <taxon>Eukaryota</taxon>
        <taxon>Sar</taxon>
        <taxon>Alveolata</taxon>
        <taxon>Ciliophora</taxon>
        <taxon>Intramacronucleata</taxon>
        <taxon>Spirotrichea</taxon>
        <taxon>Stichotrichia</taxon>
        <taxon>Sporadotrichida</taxon>
        <taxon>Oxytrichidae</taxon>
        <taxon>Stylonychinae</taxon>
        <taxon>Stylonychia</taxon>
    </lineage>
</organism>
<dbReference type="OrthoDB" id="46988at2759"/>
<feature type="transmembrane region" description="Helical" evidence="13">
    <location>
        <begin position="65"/>
        <end position="84"/>
    </location>
</feature>
<evidence type="ECO:0000256" key="12">
    <source>
        <dbReference type="ARBA" id="ARBA00023239"/>
    </source>
</evidence>
<dbReference type="Pfam" id="PF04387">
    <property type="entry name" value="PTPLA"/>
    <property type="match status" value="1"/>
</dbReference>
<evidence type="ECO:0000256" key="10">
    <source>
        <dbReference type="ARBA" id="ARBA00023136"/>
    </source>
</evidence>
<keyword evidence="12" id="KW-0456">Lyase</keyword>
<dbReference type="Proteomes" id="UP000039865">
    <property type="component" value="Unassembled WGS sequence"/>
</dbReference>
<feature type="transmembrane region" description="Helical" evidence="13">
    <location>
        <begin position="130"/>
        <end position="151"/>
    </location>
</feature>
<dbReference type="GO" id="GO:0102158">
    <property type="term" value="F:very-long-chain (3R)-3-hydroxyacyl-CoA dehydratase activity"/>
    <property type="evidence" value="ECO:0007669"/>
    <property type="project" value="UniProtKB-EC"/>
</dbReference>
<gene>
    <name evidence="14" type="primary">Contig11860.g12691</name>
    <name evidence="14" type="ORF">STYLEM_12792</name>
</gene>
<dbReference type="GO" id="GO:0005789">
    <property type="term" value="C:endoplasmic reticulum membrane"/>
    <property type="evidence" value="ECO:0007669"/>
    <property type="project" value="TreeGrafter"/>
</dbReference>
<evidence type="ECO:0000256" key="13">
    <source>
        <dbReference type="SAM" id="Phobius"/>
    </source>
</evidence>
<keyword evidence="5" id="KW-0444">Lipid biosynthesis</keyword>
<keyword evidence="11" id="KW-0275">Fatty acid biosynthesis</keyword>
<comment type="subcellular location">
    <subcellularLocation>
        <location evidence="1">Membrane</location>
        <topology evidence="1">Multi-pass membrane protein</topology>
    </subcellularLocation>
</comment>
<keyword evidence="8 13" id="KW-1133">Transmembrane helix</keyword>
<accession>A0A078AS75</accession>